<gene>
    <name evidence="1" type="ORF">KL86DPRO_60102</name>
</gene>
<dbReference type="EMBL" id="FLUQ01000006">
    <property type="protein sequence ID" value="SBW10277.1"/>
    <property type="molecule type" value="Genomic_DNA"/>
</dbReference>
<accession>A0A212KF60</accession>
<dbReference type="AlphaFoldDB" id="A0A212KF60"/>
<name>A0A212KF60_9DELT</name>
<proteinExistence type="predicted"/>
<sequence length="154" mass="16949">MPEKNDTMPEWRRLLRENAQDGVPPSDAPEFLFSGAEVLRDLALAREIFERSFRRGVTLCAAGETGLTVLLLWRGNIFGVYRHTLAARGVDGVLQDLKEFRLGWLPEETVRQTGGEGSAFADLPPEAEGFPAVFFAGVNAGLFAGHGKIYEKQA</sequence>
<evidence type="ECO:0000313" key="1">
    <source>
        <dbReference type="EMBL" id="SBW10277.1"/>
    </source>
</evidence>
<protein>
    <submittedName>
        <fullName evidence="1">Uncharacterized protein</fullName>
    </submittedName>
</protein>
<reference evidence="1" key="1">
    <citation type="submission" date="2016-04" db="EMBL/GenBank/DDBJ databases">
        <authorList>
            <person name="Evans L.H."/>
            <person name="Alamgir A."/>
            <person name="Owens N."/>
            <person name="Weber N.D."/>
            <person name="Virtaneva K."/>
            <person name="Barbian K."/>
            <person name="Babar A."/>
            <person name="Rosenke K."/>
        </authorList>
    </citation>
    <scope>NUCLEOTIDE SEQUENCE</scope>
    <source>
        <strain evidence="1">86</strain>
    </source>
</reference>
<organism evidence="1">
    <name type="scientific">uncultured delta proteobacterium</name>
    <dbReference type="NCBI Taxonomy" id="34034"/>
    <lineage>
        <taxon>Bacteria</taxon>
        <taxon>Deltaproteobacteria</taxon>
        <taxon>environmental samples</taxon>
    </lineage>
</organism>